<dbReference type="InterPro" id="IPR024399">
    <property type="entry name" value="DUF2628"/>
</dbReference>
<accession>A0ABS7VC75</accession>
<feature type="transmembrane region" description="Helical" evidence="1">
    <location>
        <begin position="100"/>
        <end position="120"/>
    </location>
</feature>
<proteinExistence type="predicted"/>
<evidence type="ECO:0000256" key="1">
    <source>
        <dbReference type="SAM" id="Phobius"/>
    </source>
</evidence>
<dbReference type="Pfam" id="PF10947">
    <property type="entry name" value="DUF2628"/>
    <property type="match status" value="1"/>
</dbReference>
<gene>
    <name evidence="2" type="ORF">LA374_12345</name>
</gene>
<reference evidence="2 3" key="1">
    <citation type="submission" date="2021-09" db="EMBL/GenBank/DDBJ databases">
        <title>Aeromonas schubertii isolated from Asian sea bass.</title>
        <authorList>
            <person name="Pinpimai K."/>
        </authorList>
    </citation>
    <scope>NUCLEOTIDE SEQUENCE [LARGE SCALE GENOMIC DNA]</scope>
    <source>
        <strain evidence="2 3">CHULA2021a</strain>
    </source>
</reference>
<sequence length="177" mass="19964">MIPTNVESTQERKRIVIAKETSVEAYKAYTWGDYYPKRWKSLMKNESSNAGFNFYAFLLTYKWFFFRKMPVFGVVLMLLEIAATVGGNLAVSHFRVSHEYALIIVAGSLVILMLFSGLVANRVYFNQARKVIESYISSRVPDEYFGEALRSDGGTSLGNFLLSVFVSGVVYSMLNAG</sequence>
<evidence type="ECO:0000313" key="2">
    <source>
        <dbReference type="EMBL" id="MBZ6066987.1"/>
    </source>
</evidence>
<name>A0ABS7VC75_9GAMM</name>
<keyword evidence="3" id="KW-1185">Reference proteome</keyword>
<dbReference type="RefSeq" id="WP_005346405.1">
    <property type="nucleotide sequence ID" value="NZ_CDDB01000079.1"/>
</dbReference>
<dbReference type="Proteomes" id="UP000774958">
    <property type="component" value="Unassembled WGS sequence"/>
</dbReference>
<protein>
    <submittedName>
        <fullName evidence="2">DUF2628 domain-containing protein</fullName>
    </submittedName>
</protein>
<keyword evidence="1" id="KW-1133">Transmembrane helix</keyword>
<dbReference type="EMBL" id="JAIRBT010000015">
    <property type="protein sequence ID" value="MBZ6066987.1"/>
    <property type="molecule type" value="Genomic_DNA"/>
</dbReference>
<feature type="transmembrane region" description="Helical" evidence="1">
    <location>
        <begin position="71"/>
        <end position="94"/>
    </location>
</feature>
<evidence type="ECO:0000313" key="3">
    <source>
        <dbReference type="Proteomes" id="UP000774958"/>
    </source>
</evidence>
<organism evidence="2 3">
    <name type="scientific">Aeromonas schubertii</name>
    <dbReference type="NCBI Taxonomy" id="652"/>
    <lineage>
        <taxon>Bacteria</taxon>
        <taxon>Pseudomonadati</taxon>
        <taxon>Pseudomonadota</taxon>
        <taxon>Gammaproteobacteria</taxon>
        <taxon>Aeromonadales</taxon>
        <taxon>Aeromonadaceae</taxon>
        <taxon>Aeromonas</taxon>
    </lineage>
</organism>
<keyword evidence="1" id="KW-0472">Membrane</keyword>
<keyword evidence="1" id="KW-0812">Transmembrane</keyword>
<comment type="caution">
    <text evidence="2">The sequence shown here is derived from an EMBL/GenBank/DDBJ whole genome shotgun (WGS) entry which is preliminary data.</text>
</comment>